<dbReference type="EnsemblProtists" id="EKX31391">
    <property type="protein sequence ID" value="EKX31391"/>
    <property type="gene ID" value="GUITHDRAFT_149327"/>
</dbReference>
<feature type="domain" description="V-SNARE coiled-coil homology" evidence="12">
    <location>
        <begin position="161"/>
        <end position="221"/>
    </location>
</feature>
<keyword evidence="15" id="KW-1185">Reference proteome</keyword>
<dbReference type="InterPro" id="IPR042855">
    <property type="entry name" value="V_SNARE_CC"/>
</dbReference>
<evidence type="ECO:0000256" key="5">
    <source>
        <dbReference type="ARBA" id="ARBA00022989"/>
    </source>
</evidence>
<evidence type="ECO:0000256" key="2">
    <source>
        <dbReference type="ARBA" id="ARBA00022448"/>
    </source>
</evidence>
<dbReference type="GO" id="GO:0015031">
    <property type="term" value="P:protein transport"/>
    <property type="evidence" value="ECO:0007669"/>
    <property type="project" value="UniProtKB-KW"/>
</dbReference>
<dbReference type="HOGENOM" id="CLU_1075528_0_0_1"/>
<comment type="subcellular location">
    <subcellularLocation>
        <location evidence="7">Endomembrane system</location>
        <topology evidence="7">Single-pass type IV membrane protein</topology>
    </subcellularLocation>
</comment>
<dbReference type="Pfam" id="PF13774">
    <property type="entry name" value="Longin"/>
    <property type="match status" value="1"/>
</dbReference>
<keyword evidence="5 10" id="KW-1133">Transmembrane helix</keyword>
<evidence type="ECO:0000256" key="8">
    <source>
        <dbReference type="PROSITE-ProRule" id="PRU00290"/>
    </source>
</evidence>
<evidence type="ECO:0000313" key="13">
    <source>
        <dbReference type="EMBL" id="EKX31391.1"/>
    </source>
</evidence>
<dbReference type="GeneID" id="17288110"/>
<evidence type="ECO:0000256" key="9">
    <source>
        <dbReference type="SAM" id="Coils"/>
    </source>
</evidence>
<dbReference type="CDD" id="cd15843">
    <property type="entry name" value="R-SNARE"/>
    <property type="match status" value="1"/>
</dbReference>
<evidence type="ECO:0000256" key="3">
    <source>
        <dbReference type="ARBA" id="ARBA00022692"/>
    </source>
</evidence>
<dbReference type="SUPFAM" id="SSF58038">
    <property type="entry name" value="SNARE fusion complex"/>
    <property type="match status" value="1"/>
</dbReference>
<dbReference type="Gene3D" id="3.30.450.50">
    <property type="entry name" value="Longin domain"/>
    <property type="match status" value="1"/>
</dbReference>
<dbReference type="SUPFAM" id="SSF64356">
    <property type="entry name" value="SNARE-like"/>
    <property type="match status" value="1"/>
</dbReference>
<dbReference type="GO" id="GO:0005737">
    <property type="term" value="C:cytoplasm"/>
    <property type="evidence" value="ECO:0007669"/>
    <property type="project" value="UniProtKB-ARBA"/>
</dbReference>
<dbReference type="EMBL" id="JH993289">
    <property type="protein sequence ID" value="EKX31391.1"/>
    <property type="molecule type" value="Genomic_DNA"/>
</dbReference>
<evidence type="ECO:0000256" key="7">
    <source>
        <dbReference type="ARBA" id="ARBA00046280"/>
    </source>
</evidence>
<evidence type="ECO:0000313" key="15">
    <source>
        <dbReference type="Proteomes" id="UP000011087"/>
    </source>
</evidence>
<dbReference type="OrthoDB" id="190375at2759"/>
<feature type="transmembrane region" description="Helical" evidence="10">
    <location>
        <begin position="225"/>
        <end position="244"/>
    </location>
</feature>
<dbReference type="KEGG" id="gtt:GUITHDRAFT_149327"/>
<evidence type="ECO:0000259" key="12">
    <source>
        <dbReference type="PROSITE" id="PS50892"/>
    </source>
</evidence>
<protein>
    <submittedName>
        <fullName evidence="13">Vesicle-associated membrane protein 7B</fullName>
    </submittedName>
</protein>
<gene>
    <name evidence="13" type="primary">VAMP7B</name>
    <name evidence="13" type="ORF">GUITHDRAFT_149327</name>
</gene>
<dbReference type="PRINTS" id="PR00219">
    <property type="entry name" value="SYNAPTOBREVN"/>
</dbReference>
<dbReference type="PANTHER" id="PTHR21136:SF168">
    <property type="entry name" value="VESICLE-ASSOCIATED MEMBRANE PROTEIN 9"/>
    <property type="match status" value="1"/>
</dbReference>
<evidence type="ECO:0000256" key="4">
    <source>
        <dbReference type="ARBA" id="ARBA00022927"/>
    </source>
</evidence>
<evidence type="ECO:0000259" key="11">
    <source>
        <dbReference type="PROSITE" id="PS50859"/>
    </source>
</evidence>
<reference evidence="15" key="2">
    <citation type="submission" date="2012-11" db="EMBL/GenBank/DDBJ databases">
        <authorList>
            <person name="Kuo A."/>
            <person name="Curtis B.A."/>
            <person name="Tanifuji G."/>
            <person name="Burki F."/>
            <person name="Gruber A."/>
            <person name="Irimia M."/>
            <person name="Maruyama S."/>
            <person name="Arias M.C."/>
            <person name="Ball S.G."/>
            <person name="Gile G.H."/>
            <person name="Hirakawa Y."/>
            <person name="Hopkins J.F."/>
            <person name="Rensing S.A."/>
            <person name="Schmutz J."/>
            <person name="Symeonidi A."/>
            <person name="Elias M."/>
            <person name="Eveleigh R.J."/>
            <person name="Herman E.K."/>
            <person name="Klute M.J."/>
            <person name="Nakayama T."/>
            <person name="Obornik M."/>
            <person name="Reyes-Prieto A."/>
            <person name="Armbrust E.V."/>
            <person name="Aves S.J."/>
            <person name="Beiko R.G."/>
            <person name="Coutinho P."/>
            <person name="Dacks J.B."/>
            <person name="Durnford D.G."/>
            <person name="Fast N.M."/>
            <person name="Green B.R."/>
            <person name="Grisdale C."/>
            <person name="Hempe F."/>
            <person name="Henrissat B."/>
            <person name="Hoppner M.P."/>
            <person name="Ishida K.-I."/>
            <person name="Kim E."/>
            <person name="Koreny L."/>
            <person name="Kroth P.G."/>
            <person name="Liu Y."/>
            <person name="Malik S.-B."/>
            <person name="Maier U.G."/>
            <person name="McRose D."/>
            <person name="Mock T."/>
            <person name="Neilson J.A."/>
            <person name="Onodera N.T."/>
            <person name="Poole A.M."/>
            <person name="Pritham E.J."/>
            <person name="Richards T.A."/>
            <person name="Rocap G."/>
            <person name="Roy S.W."/>
            <person name="Sarai C."/>
            <person name="Schaack S."/>
            <person name="Shirato S."/>
            <person name="Slamovits C.H."/>
            <person name="Spencer D.F."/>
            <person name="Suzuki S."/>
            <person name="Worden A.Z."/>
            <person name="Zauner S."/>
            <person name="Barry K."/>
            <person name="Bell C."/>
            <person name="Bharti A.K."/>
            <person name="Crow J.A."/>
            <person name="Grimwood J."/>
            <person name="Kramer R."/>
            <person name="Lindquist E."/>
            <person name="Lucas S."/>
            <person name="Salamov A."/>
            <person name="McFadden G.I."/>
            <person name="Lane C.E."/>
            <person name="Keeling P.J."/>
            <person name="Gray M.W."/>
            <person name="Grigoriev I.V."/>
            <person name="Archibald J.M."/>
        </authorList>
    </citation>
    <scope>NUCLEOTIDE SEQUENCE</scope>
    <source>
        <strain evidence="15">CCMP2712</strain>
    </source>
</reference>
<dbReference type="PANTHER" id="PTHR21136">
    <property type="entry name" value="SNARE PROTEINS"/>
    <property type="match status" value="1"/>
</dbReference>
<name>L1I589_GUITC</name>
<proteinExistence type="inferred from homology"/>
<evidence type="ECO:0000256" key="10">
    <source>
        <dbReference type="SAM" id="Phobius"/>
    </source>
</evidence>
<dbReference type="GO" id="GO:0016192">
    <property type="term" value="P:vesicle-mediated transport"/>
    <property type="evidence" value="ECO:0007669"/>
    <property type="project" value="InterPro"/>
</dbReference>
<dbReference type="PROSITE" id="PS50859">
    <property type="entry name" value="LONGIN"/>
    <property type="match status" value="1"/>
</dbReference>
<keyword evidence="8 9" id="KW-0175">Coiled coil</keyword>
<dbReference type="OMA" id="PKYGSKA"/>
<dbReference type="AlphaFoldDB" id="L1I589"/>
<dbReference type="InterPro" id="IPR051097">
    <property type="entry name" value="Synaptobrevin-like_transport"/>
</dbReference>
<dbReference type="eggNOG" id="KOG0859">
    <property type="taxonomic scope" value="Eukaryota"/>
</dbReference>
<dbReference type="PROSITE" id="PS50892">
    <property type="entry name" value="V_SNARE"/>
    <property type="match status" value="1"/>
</dbReference>
<accession>L1I589</accession>
<keyword evidence="3 10" id="KW-0812">Transmembrane</keyword>
<evidence type="ECO:0000256" key="1">
    <source>
        <dbReference type="ARBA" id="ARBA00008025"/>
    </source>
</evidence>
<feature type="coiled-coil region" evidence="9">
    <location>
        <begin position="173"/>
        <end position="203"/>
    </location>
</feature>
<reference evidence="14" key="3">
    <citation type="submission" date="2016-03" db="UniProtKB">
        <authorList>
            <consortium name="EnsemblProtists"/>
        </authorList>
    </citation>
    <scope>IDENTIFICATION</scope>
</reference>
<keyword evidence="6 10" id="KW-0472">Membrane</keyword>
<dbReference type="Gene3D" id="1.20.5.110">
    <property type="match status" value="1"/>
</dbReference>
<organism evidence="13">
    <name type="scientific">Guillardia theta (strain CCMP2712)</name>
    <name type="common">Cryptophyte</name>
    <dbReference type="NCBI Taxonomy" id="905079"/>
    <lineage>
        <taxon>Eukaryota</taxon>
        <taxon>Cryptophyceae</taxon>
        <taxon>Pyrenomonadales</taxon>
        <taxon>Geminigeraceae</taxon>
        <taxon>Guillardia</taxon>
    </lineage>
</organism>
<dbReference type="InterPro" id="IPR010908">
    <property type="entry name" value="Longin_dom"/>
</dbReference>
<evidence type="ECO:0000313" key="14">
    <source>
        <dbReference type="EnsemblProtists" id="EKX31391"/>
    </source>
</evidence>
<keyword evidence="4" id="KW-0653">Protein transport</keyword>
<dbReference type="InterPro" id="IPR011012">
    <property type="entry name" value="Longin-like_dom_sf"/>
</dbReference>
<keyword evidence="2" id="KW-0813">Transport</keyword>
<dbReference type="PaxDb" id="55529-EKX31391"/>
<dbReference type="InterPro" id="IPR001388">
    <property type="entry name" value="Synaptobrevin-like"/>
</dbReference>
<feature type="domain" description="Longin" evidence="11">
    <location>
        <begin position="98"/>
        <end position="146"/>
    </location>
</feature>
<dbReference type="GO" id="GO:0012505">
    <property type="term" value="C:endomembrane system"/>
    <property type="evidence" value="ECO:0007669"/>
    <property type="project" value="UniProtKB-SubCell"/>
</dbReference>
<reference evidence="13 15" key="1">
    <citation type="journal article" date="2012" name="Nature">
        <title>Algal genomes reveal evolutionary mosaicism and the fate of nucleomorphs.</title>
        <authorList>
            <consortium name="DOE Joint Genome Institute"/>
            <person name="Curtis B.A."/>
            <person name="Tanifuji G."/>
            <person name="Burki F."/>
            <person name="Gruber A."/>
            <person name="Irimia M."/>
            <person name="Maruyama S."/>
            <person name="Arias M.C."/>
            <person name="Ball S.G."/>
            <person name="Gile G.H."/>
            <person name="Hirakawa Y."/>
            <person name="Hopkins J.F."/>
            <person name="Kuo A."/>
            <person name="Rensing S.A."/>
            <person name="Schmutz J."/>
            <person name="Symeonidi A."/>
            <person name="Elias M."/>
            <person name="Eveleigh R.J."/>
            <person name="Herman E.K."/>
            <person name="Klute M.J."/>
            <person name="Nakayama T."/>
            <person name="Obornik M."/>
            <person name="Reyes-Prieto A."/>
            <person name="Armbrust E.V."/>
            <person name="Aves S.J."/>
            <person name="Beiko R.G."/>
            <person name="Coutinho P."/>
            <person name="Dacks J.B."/>
            <person name="Durnford D.G."/>
            <person name="Fast N.M."/>
            <person name="Green B.R."/>
            <person name="Grisdale C.J."/>
            <person name="Hempel F."/>
            <person name="Henrissat B."/>
            <person name="Hoppner M.P."/>
            <person name="Ishida K."/>
            <person name="Kim E."/>
            <person name="Koreny L."/>
            <person name="Kroth P.G."/>
            <person name="Liu Y."/>
            <person name="Malik S.B."/>
            <person name="Maier U.G."/>
            <person name="McRose D."/>
            <person name="Mock T."/>
            <person name="Neilson J.A."/>
            <person name="Onodera N.T."/>
            <person name="Poole A.M."/>
            <person name="Pritham E.J."/>
            <person name="Richards T.A."/>
            <person name="Rocap G."/>
            <person name="Roy S.W."/>
            <person name="Sarai C."/>
            <person name="Schaack S."/>
            <person name="Shirato S."/>
            <person name="Slamovits C.H."/>
            <person name="Spencer D.F."/>
            <person name="Suzuki S."/>
            <person name="Worden A.Z."/>
            <person name="Zauner S."/>
            <person name="Barry K."/>
            <person name="Bell C."/>
            <person name="Bharti A.K."/>
            <person name="Crow J.A."/>
            <person name="Grimwood J."/>
            <person name="Kramer R."/>
            <person name="Lindquist E."/>
            <person name="Lucas S."/>
            <person name="Salamov A."/>
            <person name="McFadden G.I."/>
            <person name="Lane C.E."/>
            <person name="Keeling P.J."/>
            <person name="Gray M.W."/>
            <person name="Grigoriev I.V."/>
            <person name="Archibald J.M."/>
        </authorList>
    </citation>
    <scope>NUCLEOTIDE SEQUENCE</scope>
    <source>
        <strain evidence="13 15">CCMP2712</strain>
    </source>
</reference>
<dbReference type="STRING" id="905079.L1I589"/>
<dbReference type="CDD" id="cd14824">
    <property type="entry name" value="Longin"/>
    <property type="match status" value="1"/>
</dbReference>
<dbReference type="Proteomes" id="UP000011087">
    <property type="component" value="Unassembled WGS sequence"/>
</dbReference>
<evidence type="ECO:0000256" key="6">
    <source>
        <dbReference type="ARBA" id="ARBA00023136"/>
    </source>
</evidence>
<dbReference type="Pfam" id="PF00957">
    <property type="entry name" value="Synaptobrevin"/>
    <property type="match status" value="1"/>
</dbReference>
<sequence>MECVAHPLMFSETDCFPFPQPGDGCKGNVRYAAIGRISDRVLVATYHHFTAGPPSAKYLAVAQKVLSSDKVLSQQSANVPNAVEDSCCLMQADKKYMYIVFVEKSYPERTAFELLRMIRKDFTDKDATQAESATENSMSKTVKKWMSAACTKYDDLTSVNKVAAVQAQVDDVKMTMEDNVQQMLRQHEKLEDLEDKADVMRSEAVKFKKGATQLARKMWWQNCRLWAIIIIVTVVVLMIIIFSVCPPCRGQR</sequence>
<dbReference type="GO" id="GO:0016020">
    <property type="term" value="C:membrane"/>
    <property type="evidence" value="ECO:0007669"/>
    <property type="project" value="InterPro"/>
</dbReference>
<comment type="similarity">
    <text evidence="1">Belongs to the synaptobrevin family.</text>
</comment>
<dbReference type="RefSeq" id="XP_005818371.1">
    <property type="nucleotide sequence ID" value="XM_005818314.1"/>
</dbReference>